<feature type="domain" description="C3H1-type" evidence="4">
    <location>
        <begin position="402"/>
        <end position="430"/>
    </location>
</feature>
<keyword evidence="2" id="KW-0479">Metal-binding</keyword>
<accession>A0A6P6AWE4</accession>
<evidence type="ECO:0000256" key="2">
    <source>
        <dbReference type="PROSITE-ProRule" id="PRU00723"/>
    </source>
</evidence>
<dbReference type="RefSeq" id="XP_022769141.1">
    <property type="nucleotide sequence ID" value="XM_022913406.1"/>
</dbReference>
<gene>
    <name evidence="6 7 8" type="primary">LOC111312794</name>
</gene>
<feature type="region of interest" description="Disordered" evidence="3">
    <location>
        <begin position="419"/>
        <end position="455"/>
    </location>
</feature>
<organism evidence="5 8">
    <name type="scientific">Durio zibethinus</name>
    <name type="common">Durian</name>
    <dbReference type="NCBI Taxonomy" id="66656"/>
    <lineage>
        <taxon>Eukaryota</taxon>
        <taxon>Viridiplantae</taxon>
        <taxon>Streptophyta</taxon>
        <taxon>Embryophyta</taxon>
        <taxon>Tracheophyta</taxon>
        <taxon>Spermatophyta</taxon>
        <taxon>Magnoliopsida</taxon>
        <taxon>eudicotyledons</taxon>
        <taxon>Gunneridae</taxon>
        <taxon>Pentapetalae</taxon>
        <taxon>rosids</taxon>
        <taxon>malvids</taxon>
        <taxon>Malvales</taxon>
        <taxon>Malvaceae</taxon>
        <taxon>Helicteroideae</taxon>
        <taxon>Durio</taxon>
    </lineage>
</organism>
<proteinExistence type="predicted"/>
<keyword evidence="5" id="KW-1185">Reference proteome</keyword>
<evidence type="ECO:0000313" key="8">
    <source>
        <dbReference type="RefSeq" id="XP_022769141.1"/>
    </source>
</evidence>
<evidence type="ECO:0000313" key="7">
    <source>
        <dbReference type="RefSeq" id="XP_022769139.1"/>
    </source>
</evidence>
<dbReference type="KEGG" id="dzi:111312794"/>
<dbReference type="PANTHER" id="PTHR33400">
    <property type="entry name" value="ZINC FINGER CCCH DOMAIN-CONTAINING PROTEIN 6-RELATED"/>
    <property type="match status" value="1"/>
</dbReference>
<keyword evidence="2" id="KW-0863">Zinc-finger</keyword>
<sequence length="455" mass="49240">MRGVHKSKRVTWAPDVNLCQIRLFLSEESPSQVGLGAQDHLQAKTSSVPHLNGAAVDDFLPPGFEGAHSTNHLQFNLSEIPVIKWRCPLKFVLDLNWQVVAGEESKEVEIQNQREVRVLEAVYPRPSAIPENPTVSADIANCHYDDQQTPPIPITPIEDEDAASETPSDVLAPFIAPISSQHQLFSPVILPPQHCSMPSVSSASVNEKPAAGMVLNVEPGVAAAASAALTAINQSNEHGNMIDPDLLVKILSNPKLIEKLVTDYGAASGAQNLPKSTSPLVRSSDSPPPVNLSEPSLAHINRTENGTPSLAATSSGAFYAQPNGIGVGPPNKQGPVTIIRPVSSSPAVGPPQKKDVNYYKSLIQQHGGERQGPAQKFNSRYNQQLRPNQELINNPKSRDSKPRIMKPCMYFNSSRGCRNGANCAYQHDTPSQNRGNNVSDSPNPKRMKMDREISS</sequence>
<feature type="zinc finger region" description="C3H1-type" evidence="2">
    <location>
        <begin position="402"/>
        <end position="430"/>
    </location>
</feature>
<protein>
    <submittedName>
        <fullName evidence="6 7">Zinc finger CCCH domain-containing protein 6-like</fullName>
    </submittedName>
</protein>
<reference evidence="6 7" key="1">
    <citation type="submission" date="2025-04" db="UniProtKB">
        <authorList>
            <consortium name="RefSeq"/>
        </authorList>
    </citation>
    <scope>IDENTIFICATION</scope>
    <source>
        <tissue evidence="6 7">Fruit stalk</tissue>
    </source>
</reference>
<dbReference type="InterPro" id="IPR000571">
    <property type="entry name" value="Znf_CCCH"/>
</dbReference>
<evidence type="ECO:0000313" key="6">
    <source>
        <dbReference type="RefSeq" id="XP_022769138.1"/>
    </source>
</evidence>
<dbReference type="AlphaFoldDB" id="A0A6P6AWE4"/>
<evidence type="ECO:0000259" key="4">
    <source>
        <dbReference type="PROSITE" id="PS50103"/>
    </source>
</evidence>
<dbReference type="PROSITE" id="PS50103">
    <property type="entry name" value="ZF_C3H1"/>
    <property type="match status" value="1"/>
</dbReference>
<keyword evidence="1" id="KW-0238">DNA-binding</keyword>
<dbReference type="RefSeq" id="XP_022769138.1">
    <property type="nucleotide sequence ID" value="XM_022913403.1"/>
</dbReference>
<dbReference type="OrthoDB" id="1928519at2759"/>
<dbReference type="GeneID" id="111312794"/>
<evidence type="ECO:0000256" key="3">
    <source>
        <dbReference type="SAM" id="MobiDB-lite"/>
    </source>
</evidence>
<feature type="compositionally biased region" description="Polar residues" evidence="3">
    <location>
        <begin position="428"/>
        <end position="442"/>
    </location>
</feature>
<dbReference type="GO" id="GO:0008270">
    <property type="term" value="F:zinc ion binding"/>
    <property type="evidence" value="ECO:0007669"/>
    <property type="project" value="UniProtKB-KW"/>
</dbReference>
<dbReference type="RefSeq" id="XP_022769139.1">
    <property type="nucleotide sequence ID" value="XM_022913404.1"/>
</dbReference>
<dbReference type="Proteomes" id="UP000515121">
    <property type="component" value="Unplaced"/>
</dbReference>
<evidence type="ECO:0000313" key="5">
    <source>
        <dbReference type="Proteomes" id="UP000515121"/>
    </source>
</evidence>
<keyword evidence="2" id="KW-0862">Zinc</keyword>
<dbReference type="GO" id="GO:0003677">
    <property type="term" value="F:DNA binding"/>
    <property type="evidence" value="ECO:0007669"/>
    <property type="project" value="UniProtKB-KW"/>
</dbReference>
<evidence type="ECO:0000256" key="1">
    <source>
        <dbReference type="ARBA" id="ARBA00023125"/>
    </source>
</evidence>
<name>A0A6P6AWE4_DURZI</name>
<feature type="compositionally biased region" description="Polar residues" evidence="3">
    <location>
        <begin position="269"/>
        <end position="285"/>
    </location>
</feature>
<feature type="region of interest" description="Disordered" evidence="3">
    <location>
        <begin position="268"/>
        <end position="295"/>
    </location>
</feature>
<dbReference type="PANTHER" id="PTHR33400:SF2">
    <property type="entry name" value="ZINC FINGER CCCH DOMAIN-CONTAINING PROTEIN 6"/>
    <property type="match status" value="1"/>
</dbReference>